<feature type="transmembrane region" description="Helical" evidence="2">
    <location>
        <begin position="36"/>
        <end position="56"/>
    </location>
</feature>
<keyword evidence="2" id="KW-1133">Transmembrane helix</keyword>
<feature type="transmembrane region" description="Helical" evidence="2">
    <location>
        <begin position="12"/>
        <end position="30"/>
    </location>
</feature>
<comment type="caution">
    <text evidence="3">The sequence shown here is derived from an EMBL/GenBank/DDBJ whole genome shotgun (WGS) entry which is preliminary data.</text>
</comment>
<dbReference type="Proteomes" id="UP001320972">
    <property type="component" value="Unassembled WGS sequence"/>
</dbReference>
<reference evidence="3 5" key="1">
    <citation type="submission" date="2022-09" db="EMBL/GenBank/DDBJ databases">
        <title>Enrichment on poylsaccharides allowed isolation of novel metabolic and taxonomic groups of Haloarchaea.</title>
        <authorList>
            <person name="Sorokin D.Y."/>
            <person name="Elcheninov A.G."/>
            <person name="Khizhniak T.V."/>
            <person name="Kolganova T.V."/>
            <person name="Kublanov I.V."/>
        </authorList>
    </citation>
    <scope>NUCLEOTIDE SEQUENCE</scope>
    <source>
        <strain evidence="4 5">AArc-m2/3/4</strain>
        <strain evidence="3">AArc-xg1-1</strain>
    </source>
</reference>
<name>A0AAP3E0R2_9EURY</name>
<evidence type="ECO:0000313" key="6">
    <source>
        <dbReference type="Proteomes" id="UP001321018"/>
    </source>
</evidence>
<evidence type="ECO:0000313" key="4">
    <source>
        <dbReference type="EMBL" id="MCU4972663.1"/>
    </source>
</evidence>
<evidence type="ECO:0000313" key="5">
    <source>
        <dbReference type="Proteomes" id="UP001320972"/>
    </source>
</evidence>
<evidence type="ECO:0000256" key="2">
    <source>
        <dbReference type="SAM" id="Phobius"/>
    </source>
</evidence>
<evidence type="ECO:0000256" key="1">
    <source>
        <dbReference type="SAM" id="MobiDB-lite"/>
    </source>
</evidence>
<dbReference type="EMBL" id="JAOPKA010000002">
    <property type="protein sequence ID" value="MCU4740690.1"/>
    <property type="molecule type" value="Genomic_DNA"/>
</dbReference>
<feature type="region of interest" description="Disordered" evidence="1">
    <location>
        <begin position="77"/>
        <end position="117"/>
    </location>
</feature>
<keyword evidence="2" id="KW-0472">Membrane</keyword>
<gene>
    <name evidence="4" type="ORF">OB955_07915</name>
    <name evidence="3" type="ORF">OB960_04660</name>
</gene>
<proteinExistence type="predicted"/>
<dbReference type="EMBL" id="JAOPKB010000003">
    <property type="protein sequence ID" value="MCU4972663.1"/>
    <property type="molecule type" value="Genomic_DNA"/>
</dbReference>
<keyword evidence="5" id="KW-1185">Reference proteome</keyword>
<organism evidence="3 6">
    <name type="scientific">Natronoglomus mannanivorans</name>
    <dbReference type="NCBI Taxonomy" id="2979990"/>
    <lineage>
        <taxon>Archaea</taxon>
        <taxon>Methanobacteriati</taxon>
        <taxon>Methanobacteriota</taxon>
        <taxon>Stenosarchaea group</taxon>
        <taxon>Halobacteria</taxon>
        <taxon>Halobacteriales</taxon>
        <taxon>Natrialbaceae</taxon>
        <taxon>Natronoglomus</taxon>
    </lineage>
</organism>
<protein>
    <submittedName>
        <fullName evidence="3">Uncharacterized protein</fullName>
    </submittedName>
</protein>
<accession>A0AAP3E0R2</accession>
<keyword evidence="2" id="KW-0812">Transmembrane</keyword>
<sequence>MRGPGTLQMIEIAAGLSIAGPMFIIGFDFVRSGQLLFGGGMFAFGIVAMFLPSYLIRKTIGFFRNIGGPKTWILQGLGRARTSESDPDSESLSSSEPEPEPETSHSSSGLFDRFRNN</sequence>
<dbReference type="Proteomes" id="UP001321018">
    <property type="component" value="Unassembled WGS sequence"/>
</dbReference>
<evidence type="ECO:0000313" key="3">
    <source>
        <dbReference type="EMBL" id="MCU4740690.1"/>
    </source>
</evidence>
<dbReference type="RefSeq" id="WP_338002532.1">
    <property type="nucleotide sequence ID" value="NZ_JAOPKA010000002.1"/>
</dbReference>
<dbReference type="AlphaFoldDB" id="A0AAP3E0R2"/>